<dbReference type="GO" id="GO:0015562">
    <property type="term" value="F:efflux transmembrane transporter activity"/>
    <property type="evidence" value="ECO:0007669"/>
    <property type="project" value="InterPro"/>
</dbReference>
<dbReference type="InterPro" id="IPR003423">
    <property type="entry name" value="OMP_efflux"/>
</dbReference>
<evidence type="ECO:0000313" key="10">
    <source>
        <dbReference type="Proteomes" id="UP000247565"/>
    </source>
</evidence>
<dbReference type="GeneID" id="83702869"/>
<keyword evidence="6" id="KW-0472">Membrane</keyword>
<reference evidence="9 10" key="1">
    <citation type="submission" date="2018-05" db="EMBL/GenBank/DDBJ databases">
        <title>Reference genomes for bee gut microbiota database.</title>
        <authorList>
            <person name="Ellegaard K.M."/>
        </authorList>
    </citation>
    <scope>NUCLEOTIDE SEQUENCE [LARGE SCALE GENOMIC DNA]</scope>
    <source>
        <strain evidence="9 10">ESL0284</strain>
    </source>
</reference>
<name>A0A318N2V8_9PROT</name>
<feature type="signal peptide" evidence="8">
    <location>
        <begin position="1"/>
        <end position="22"/>
    </location>
</feature>
<sequence>MIVNRNFGISLLTFFASTTVYAQNYDGSGMPSFIPHTLEEALATAYLTNPDLQQERASLRAVDEQVSTAHAGWRPTITTGLTGVVTEGYNLGVSEPALGAAGVHYPKSTTEQKSGGRLGYGANVNITQPIYQGGKTTAQTHEAINKVMAERAKLLSTEQKVFSKVIDAYVAVIQYQQLLQININNEKILAEQVKATHQRFNLGEVTRTDSAQAEAALAAARAQRQTTEGDLRGAEATYTQVVGIAPAPNLKPPQPLILPIKTEQEAIAQAASNNPDVISALFTEASQKDDVNVAISEIMPKLNASLSYQRMVNQGVGQNTSDQKMGMLQLNIPIYQSGAEYSKIREAKQLAQAAHRQVSSQRRSAMQLASTNWQKLMAAKAAIASNRAAIASNIIALAGVEKQAVVGTSTTLEMLQQQQTLLNSQTTLIQNLSSMVTASYSIASAIGRLTAQDLKLNVPHYDYTAYYNAVKNRWWGMSDYAQDQPGR</sequence>
<dbReference type="SUPFAM" id="SSF56954">
    <property type="entry name" value="Outer membrane efflux proteins (OEP)"/>
    <property type="match status" value="1"/>
</dbReference>
<dbReference type="AlphaFoldDB" id="A0A318N2V8"/>
<evidence type="ECO:0000256" key="4">
    <source>
        <dbReference type="ARBA" id="ARBA00022452"/>
    </source>
</evidence>
<evidence type="ECO:0000256" key="7">
    <source>
        <dbReference type="ARBA" id="ARBA00023237"/>
    </source>
</evidence>
<dbReference type="GO" id="GO:1990281">
    <property type="term" value="C:efflux pump complex"/>
    <property type="evidence" value="ECO:0007669"/>
    <property type="project" value="TreeGrafter"/>
</dbReference>
<keyword evidence="10" id="KW-1185">Reference proteome</keyword>
<gene>
    <name evidence="9" type="ORF">DK869_00115</name>
</gene>
<keyword evidence="4" id="KW-1134">Transmembrane beta strand</keyword>
<dbReference type="GO" id="GO:0009279">
    <property type="term" value="C:cell outer membrane"/>
    <property type="evidence" value="ECO:0007669"/>
    <property type="project" value="UniProtKB-SubCell"/>
</dbReference>
<dbReference type="PANTHER" id="PTHR30026:SF22">
    <property type="entry name" value="OUTER MEMBRANE EFFLUX PROTEIN"/>
    <property type="match status" value="1"/>
</dbReference>
<comment type="subcellular location">
    <subcellularLocation>
        <location evidence="1">Cell outer membrane</location>
    </subcellularLocation>
</comment>
<comment type="caution">
    <text evidence="9">The sequence shown here is derived from an EMBL/GenBank/DDBJ whole genome shotgun (WGS) entry which is preliminary data.</text>
</comment>
<evidence type="ECO:0000256" key="5">
    <source>
        <dbReference type="ARBA" id="ARBA00022692"/>
    </source>
</evidence>
<organism evidence="9 10">
    <name type="scientific">Commensalibacter melissae</name>
    <dbReference type="NCBI Taxonomy" id="2070537"/>
    <lineage>
        <taxon>Bacteria</taxon>
        <taxon>Pseudomonadati</taxon>
        <taxon>Pseudomonadota</taxon>
        <taxon>Alphaproteobacteria</taxon>
        <taxon>Acetobacterales</taxon>
        <taxon>Acetobacteraceae</taxon>
    </lineage>
</organism>
<dbReference type="GO" id="GO:0015288">
    <property type="term" value="F:porin activity"/>
    <property type="evidence" value="ECO:0007669"/>
    <property type="project" value="TreeGrafter"/>
</dbReference>
<evidence type="ECO:0000256" key="2">
    <source>
        <dbReference type="ARBA" id="ARBA00007613"/>
    </source>
</evidence>
<evidence type="ECO:0000256" key="3">
    <source>
        <dbReference type="ARBA" id="ARBA00022448"/>
    </source>
</evidence>
<keyword evidence="7" id="KW-0998">Cell outer membrane</keyword>
<keyword evidence="3" id="KW-0813">Transport</keyword>
<feature type="chain" id="PRO_5016298389" evidence="8">
    <location>
        <begin position="23"/>
        <end position="487"/>
    </location>
</feature>
<dbReference type="Proteomes" id="UP000247565">
    <property type="component" value="Unassembled WGS sequence"/>
</dbReference>
<dbReference type="PANTHER" id="PTHR30026">
    <property type="entry name" value="OUTER MEMBRANE PROTEIN TOLC"/>
    <property type="match status" value="1"/>
</dbReference>
<dbReference type="RefSeq" id="WP_110437977.1">
    <property type="nucleotide sequence ID" value="NZ_CP033087.1"/>
</dbReference>
<dbReference type="EMBL" id="QGLT01000001">
    <property type="protein sequence ID" value="PXZ01457.1"/>
    <property type="molecule type" value="Genomic_DNA"/>
</dbReference>
<evidence type="ECO:0000256" key="6">
    <source>
        <dbReference type="ARBA" id="ARBA00023136"/>
    </source>
</evidence>
<dbReference type="Pfam" id="PF02321">
    <property type="entry name" value="OEP"/>
    <property type="match status" value="2"/>
</dbReference>
<dbReference type="InterPro" id="IPR051906">
    <property type="entry name" value="TolC-like"/>
</dbReference>
<proteinExistence type="inferred from homology"/>
<accession>A0A318N2V8</accession>
<dbReference type="InterPro" id="IPR010130">
    <property type="entry name" value="T1SS_OMP_TolC"/>
</dbReference>
<keyword evidence="5" id="KW-0812">Transmembrane</keyword>
<evidence type="ECO:0000256" key="8">
    <source>
        <dbReference type="SAM" id="SignalP"/>
    </source>
</evidence>
<keyword evidence="8" id="KW-0732">Signal</keyword>
<dbReference type="Gene3D" id="1.20.1600.10">
    <property type="entry name" value="Outer membrane efflux proteins (OEP)"/>
    <property type="match status" value="1"/>
</dbReference>
<evidence type="ECO:0000313" key="9">
    <source>
        <dbReference type="EMBL" id="PXZ01457.1"/>
    </source>
</evidence>
<comment type="similarity">
    <text evidence="2">Belongs to the outer membrane factor (OMF) (TC 1.B.17) family.</text>
</comment>
<protein>
    <submittedName>
        <fullName evidence="9">Secretion protein</fullName>
    </submittedName>
</protein>
<dbReference type="OrthoDB" id="9789368at2"/>
<evidence type="ECO:0000256" key="1">
    <source>
        <dbReference type="ARBA" id="ARBA00004442"/>
    </source>
</evidence>
<dbReference type="NCBIfam" id="TIGR01844">
    <property type="entry name" value="type_I_sec_TolC"/>
    <property type="match status" value="1"/>
</dbReference>